<name>A0A0S4IYX8_BODSA</name>
<evidence type="ECO:0000313" key="2">
    <source>
        <dbReference type="Proteomes" id="UP000051952"/>
    </source>
</evidence>
<reference evidence="2" key="1">
    <citation type="submission" date="2015-09" db="EMBL/GenBank/DDBJ databases">
        <authorList>
            <consortium name="Pathogen Informatics"/>
        </authorList>
    </citation>
    <scope>NUCLEOTIDE SEQUENCE [LARGE SCALE GENOMIC DNA]</scope>
    <source>
        <strain evidence="2">Lake Konstanz</strain>
    </source>
</reference>
<organism evidence="1 2">
    <name type="scientific">Bodo saltans</name>
    <name type="common">Flagellated protozoan</name>
    <dbReference type="NCBI Taxonomy" id="75058"/>
    <lineage>
        <taxon>Eukaryota</taxon>
        <taxon>Discoba</taxon>
        <taxon>Euglenozoa</taxon>
        <taxon>Kinetoplastea</taxon>
        <taxon>Metakinetoplastina</taxon>
        <taxon>Eubodonida</taxon>
        <taxon>Bodonidae</taxon>
        <taxon>Bodo</taxon>
    </lineage>
</organism>
<gene>
    <name evidence="1" type="ORF">BSAL_72975</name>
</gene>
<keyword evidence="2" id="KW-1185">Reference proteome</keyword>
<evidence type="ECO:0000313" key="1">
    <source>
        <dbReference type="EMBL" id="CUG06518.1"/>
    </source>
</evidence>
<dbReference type="Proteomes" id="UP000051952">
    <property type="component" value="Unassembled WGS sequence"/>
</dbReference>
<protein>
    <submittedName>
        <fullName evidence="1">Uncharacterized protein</fullName>
    </submittedName>
</protein>
<proteinExistence type="predicted"/>
<dbReference type="AlphaFoldDB" id="A0A0S4IYX8"/>
<dbReference type="VEuPathDB" id="TriTrypDB:BSAL_72975"/>
<feature type="non-terminal residue" evidence="1">
    <location>
        <position position="749"/>
    </location>
</feature>
<sequence>MSNPDISFDGVQLYAGAQAAVKELNDLQTVPGVTFELEYIPAATVPASNATSSVFATVASDWYSSTLLIDAVKSNTLGNFSVIGSRNLLDTSYDNTSRSIIAMRQPLSSEYLMILHNALSSELTRSTAFVAVTRNAIDLSVFTSTLASLGLPAPMKILLPSGPADAALVLNAWSSGDPNNGNYVPTCGVFFTTQPDAAGILETMYTDSRFNMSQMRFYVVGPAAEGVWNATTLSPALRTAPFTNVRFITGFPDPESPTTPLALRYRSSLTSWLSNMSALPTDMTTKPLIRGPTYAGFEGYIAVRSLGEVLALMPDINQTLFLQSLYRRRFLWLNDLTVGPFADRCLVASTTGLSCFCNVGMTTFQIGRISPTTGLQVRVPYASYYDPNVAVLTLPLDQCFLSSSNLKFPLTFAMWYDTMQVAMKAMSYNYNADTTRNIFASATSMPAIMLPKTNESLMAFEDRLYATRRPVVIIGNMFPSIHHHLLNMFVSPTTKYEDAPLSVATQYSRYTWLMKPFLAELVHTVALHVADYYATRQPPVIFVASDNAVGYRVAVQSLHTVQFAVEDGGATNITDIAVMRRQLSAAVEVAKGGRNVLFFVSTVTASVAVNAVNAAAAMTAALEGTAAGSAVFAHLTLAIATDQNNLNTAKFQMANRSALPYFPIFFGSYLYPFWEPGNVNMAAAAAIMNGSTQAVLESMSVHASYMLFTLFTTAAEQSTIQPPTSTSITDHLYEQSFLTAAGVTIGPIY</sequence>
<accession>A0A0S4IYX8</accession>
<dbReference type="EMBL" id="CYKH01000594">
    <property type="protein sequence ID" value="CUG06518.1"/>
    <property type="molecule type" value="Genomic_DNA"/>
</dbReference>